<reference evidence="6 7" key="1">
    <citation type="journal article" date="2021" name="Cell">
        <title>Tracing the genetic footprints of vertebrate landing in non-teleost ray-finned fishes.</title>
        <authorList>
            <person name="Bi X."/>
            <person name="Wang K."/>
            <person name="Yang L."/>
            <person name="Pan H."/>
            <person name="Jiang H."/>
            <person name="Wei Q."/>
            <person name="Fang M."/>
            <person name="Yu H."/>
            <person name="Zhu C."/>
            <person name="Cai Y."/>
            <person name="He Y."/>
            <person name="Gan X."/>
            <person name="Zeng H."/>
            <person name="Yu D."/>
            <person name="Zhu Y."/>
            <person name="Jiang H."/>
            <person name="Qiu Q."/>
            <person name="Yang H."/>
            <person name="Zhang Y.E."/>
            <person name="Wang W."/>
            <person name="Zhu M."/>
            <person name="He S."/>
            <person name="Zhang G."/>
        </authorList>
    </citation>
    <scope>NUCLEOTIDE SEQUENCE [LARGE SCALE GENOMIC DNA]</scope>
    <source>
        <strain evidence="6">Bchr_013</strain>
    </source>
</reference>
<dbReference type="Proteomes" id="UP000886611">
    <property type="component" value="Unassembled WGS sequence"/>
</dbReference>
<comment type="caution">
    <text evidence="6">The sequence shown here is derived from an EMBL/GenBank/DDBJ whole genome shotgun (WGS) entry which is preliminary data.</text>
</comment>
<gene>
    <name evidence="6" type="primary">Nmral1</name>
    <name evidence="6" type="ORF">GTO96_0009133</name>
</gene>
<evidence type="ECO:0000313" key="7">
    <source>
        <dbReference type="Proteomes" id="UP000886611"/>
    </source>
</evidence>
<feature type="domain" description="NmrA-like" evidence="5">
    <location>
        <begin position="98"/>
        <end position="381"/>
    </location>
</feature>
<accession>A0A8X7XCT3</accession>
<keyword evidence="7" id="KW-1185">Reference proteome</keyword>
<dbReference type="InterPro" id="IPR036291">
    <property type="entry name" value="NAD(P)-bd_dom_sf"/>
</dbReference>
<dbReference type="EMBL" id="JAATIS010002524">
    <property type="protein sequence ID" value="KAG2465244.1"/>
    <property type="molecule type" value="Genomic_DNA"/>
</dbReference>
<feature type="non-terminal residue" evidence="6">
    <location>
        <position position="1"/>
    </location>
</feature>
<dbReference type="Gene3D" id="3.40.50.720">
    <property type="entry name" value="NAD(P)-binding Rossmann-like Domain"/>
    <property type="match status" value="1"/>
</dbReference>
<evidence type="ECO:0000256" key="3">
    <source>
        <dbReference type="ARBA" id="ARBA00040296"/>
    </source>
</evidence>
<name>A0A8X7XCT3_POLSE</name>
<dbReference type="AlphaFoldDB" id="A0A8X7XCT3"/>
<dbReference type="InterPro" id="IPR051164">
    <property type="entry name" value="NmrA-like_oxidored"/>
</dbReference>
<dbReference type="PANTHER" id="PTHR42748:SF7">
    <property type="entry name" value="NMRA LIKE REDOX SENSOR 1-RELATED"/>
    <property type="match status" value="1"/>
</dbReference>
<dbReference type="CDD" id="cd05251">
    <property type="entry name" value="NmrA_like_SDR_a"/>
    <property type="match status" value="1"/>
</dbReference>
<comment type="similarity">
    <text evidence="1">Belongs to the NmrA-type oxidoreductase family.</text>
</comment>
<sequence>MCASSFNISVKAGRPHPRAVNLACGDDDGGGGGGGEEEGRHSPSFGMSSIVREACGDVRVVGLTLLQWPTGGVFGWRTSLRELKDVSIAEEDGDFQRGAQGGSVAKALLSDGSFHVRAVTRNPRKRAARELARLGAEVVKADLERPESLRLALDGASAIFLVTDYWELGDKEREVTQGKAVGDLAKKVGVRHVVFSGLEDVNRLTGGRLQVSHFDGKGEVERHLRHISLPATCLRMPSYFENFIEHFRPQPEPRGGYRLGEYEIPMADIPMDGMSVEDLGPVVVTILKNRSEYIGKDIGLSAERLTIQQYAEVLSRQLKRSIRAAEVGTRLSAFALFRCISPEEYEKLPFPGAQDLANMFRFYRMRPERDLNLTRRLNPVVLGFEEWLSRNLHHFADL</sequence>
<dbReference type="PANTHER" id="PTHR42748">
    <property type="entry name" value="NITROGEN METABOLITE REPRESSION PROTEIN NMRA FAMILY MEMBER"/>
    <property type="match status" value="1"/>
</dbReference>
<evidence type="ECO:0000256" key="1">
    <source>
        <dbReference type="ARBA" id="ARBA00006328"/>
    </source>
</evidence>
<protein>
    <recommendedName>
        <fullName evidence="3">NmrA-like family domain-containing protein 1</fullName>
    </recommendedName>
</protein>
<feature type="non-terminal residue" evidence="6">
    <location>
        <position position="398"/>
    </location>
</feature>
<feature type="region of interest" description="Disordered" evidence="4">
    <location>
        <begin position="19"/>
        <end position="45"/>
    </location>
</feature>
<keyword evidence="2" id="KW-0521">NADP</keyword>
<dbReference type="Pfam" id="PF05368">
    <property type="entry name" value="NmrA"/>
    <property type="match status" value="1"/>
</dbReference>
<dbReference type="SUPFAM" id="SSF51735">
    <property type="entry name" value="NAD(P)-binding Rossmann-fold domains"/>
    <property type="match status" value="1"/>
</dbReference>
<evidence type="ECO:0000259" key="5">
    <source>
        <dbReference type="Pfam" id="PF05368"/>
    </source>
</evidence>
<organism evidence="6 7">
    <name type="scientific">Polypterus senegalus</name>
    <name type="common">Senegal bichir</name>
    <dbReference type="NCBI Taxonomy" id="55291"/>
    <lineage>
        <taxon>Eukaryota</taxon>
        <taxon>Metazoa</taxon>
        <taxon>Chordata</taxon>
        <taxon>Craniata</taxon>
        <taxon>Vertebrata</taxon>
        <taxon>Euteleostomi</taxon>
        <taxon>Actinopterygii</taxon>
        <taxon>Polypteriformes</taxon>
        <taxon>Polypteridae</taxon>
        <taxon>Polypterus</taxon>
    </lineage>
</organism>
<evidence type="ECO:0000256" key="4">
    <source>
        <dbReference type="SAM" id="MobiDB-lite"/>
    </source>
</evidence>
<proteinExistence type="inferred from homology"/>
<dbReference type="Gene3D" id="3.90.25.10">
    <property type="entry name" value="UDP-galactose 4-epimerase, domain 1"/>
    <property type="match status" value="1"/>
</dbReference>
<evidence type="ECO:0000313" key="6">
    <source>
        <dbReference type="EMBL" id="KAG2465244.1"/>
    </source>
</evidence>
<dbReference type="InterPro" id="IPR008030">
    <property type="entry name" value="NmrA-like"/>
</dbReference>
<dbReference type="GO" id="GO:0005634">
    <property type="term" value="C:nucleus"/>
    <property type="evidence" value="ECO:0007669"/>
    <property type="project" value="TreeGrafter"/>
</dbReference>
<evidence type="ECO:0000256" key="2">
    <source>
        <dbReference type="ARBA" id="ARBA00022857"/>
    </source>
</evidence>